<comment type="caution">
    <text evidence="3">The sequence shown here is derived from an EMBL/GenBank/DDBJ whole genome shotgun (WGS) entry which is preliminary data.</text>
</comment>
<dbReference type="PANTHER" id="PTHR33939">
    <property type="entry name" value="PROTEIN CBG22215"/>
    <property type="match status" value="1"/>
</dbReference>
<evidence type="ECO:0008006" key="5">
    <source>
        <dbReference type="Google" id="ProtNLM"/>
    </source>
</evidence>
<dbReference type="GO" id="GO:0003676">
    <property type="term" value="F:nucleic acid binding"/>
    <property type="evidence" value="ECO:0007669"/>
    <property type="project" value="InterPro"/>
</dbReference>
<keyword evidence="1" id="KW-0175">Coiled coil</keyword>
<feature type="compositionally biased region" description="Low complexity" evidence="2">
    <location>
        <begin position="436"/>
        <end position="449"/>
    </location>
</feature>
<feature type="region of interest" description="Disordered" evidence="2">
    <location>
        <begin position="436"/>
        <end position="466"/>
    </location>
</feature>
<sequence>MSSNDHRSIDSLNASARFHISSLLKCVQSAPPSLSGSHIVHCSKTRALILRTHSVMEDNAIGDLSPSLLSALFSIHPETVRRTLHDSTNLFPPNRFPPCTPPPLKKTKKAIEERVKQKFSEETLEKLRRFIHVEYFAQDKRLSLKEVNDRKEEWKDQRDEHVAISIPTVRLLLYSLNFAWVKLTGRTNIYMNEYLCRLQSNFLRKMAEIRKEGNFLIWSTDETWVHKGMRPHIGWQDLEATKNPLTFIRNGLTAGNSAQWTKGERLVIVACLSEDGFRCPLIWLTGKTDDGGDYHKEFEKYIESVFKALVAEAKEKNLKPVLLMDNAKYHSRVLDKMPTSNDKRDVIKAWLENHGEQCPPRMRKYEMVQLLKKFDRRDFNVYVVDTMAEKYGVTLVRTPPYMAEFAPIEFGWSAMKRAQHDFITRTDDGKRRIEKSGLTFSSSSPSLTTDEVVESAEAVLDPEEQEEVPDMDDLYFMSDIESEE</sequence>
<organism evidence="3 4">
    <name type="scientific">Pristionchus entomophagus</name>
    <dbReference type="NCBI Taxonomy" id="358040"/>
    <lineage>
        <taxon>Eukaryota</taxon>
        <taxon>Metazoa</taxon>
        <taxon>Ecdysozoa</taxon>
        <taxon>Nematoda</taxon>
        <taxon>Chromadorea</taxon>
        <taxon>Rhabditida</taxon>
        <taxon>Rhabditina</taxon>
        <taxon>Diplogasteromorpha</taxon>
        <taxon>Diplogasteroidea</taxon>
        <taxon>Neodiplogasteridae</taxon>
        <taxon>Pristionchus</taxon>
    </lineage>
</organism>
<dbReference type="Gene3D" id="3.30.420.10">
    <property type="entry name" value="Ribonuclease H-like superfamily/Ribonuclease H"/>
    <property type="match status" value="1"/>
</dbReference>
<dbReference type="Proteomes" id="UP001432027">
    <property type="component" value="Unassembled WGS sequence"/>
</dbReference>
<feature type="non-terminal residue" evidence="3">
    <location>
        <position position="484"/>
    </location>
</feature>
<reference evidence="3" key="1">
    <citation type="submission" date="2023-10" db="EMBL/GenBank/DDBJ databases">
        <title>Genome assembly of Pristionchus species.</title>
        <authorList>
            <person name="Yoshida K."/>
            <person name="Sommer R.J."/>
        </authorList>
    </citation>
    <scope>NUCLEOTIDE SEQUENCE</scope>
    <source>
        <strain evidence="3">RS0144</strain>
    </source>
</reference>
<dbReference type="AlphaFoldDB" id="A0AAV5U8A8"/>
<evidence type="ECO:0000313" key="3">
    <source>
        <dbReference type="EMBL" id="GMT02622.1"/>
    </source>
</evidence>
<dbReference type="InterPro" id="IPR036397">
    <property type="entry name" value="RNaseH_sf"/>
</dbReference>
<protein>
    <recommendedName>
        <fullName evidence="5">Tc1-like transposase DDE domain-containing protein</fullName>
    </recommendedName>
</protein>
<feature type="coiled-coil region" evidence="1">
    <location>
        <begin position="137"/>
        <end position="164"/>
    </location>
</feature>
<dbReference type="EMBL" id="BTSX01000005">
    <property type="protein sequence ID" value="GMT02622.1"/>
    <property type="molecule type" value="Genomic_DNA"/>
</dbReference>
<name>A0AAV5U8A8_9BILA</name>
<proteinExistence type="predicted"/>
<gene>
    <name evidence="3" type="ORF">PENTCL1PPCAC_24796</name>
</gene>
<evidence type="ECO:0000256" key="1">
    <source>
        <dbReference type="SAM" id="Coils"/>
    </source>
</evidence>
<accession>A0AAV5U8A8</accession>
<keyword evidence="4" id="KW-1185">Reference proteome</keyword>
<evidence type="ECO:0000256" key="2">
    <source>
        <dbReference type="SAM" id="MobiDB-lite"/>
    </source>
</evidence>
<evidence type="ECO:0000313" key="4">
    <source>
        <dbReference type="Proteomes" id="UP001432027"/>
    </source>
</evidence>
<dbReference type="PANTHER" id="PTHR33939:SF1">
    <property type="entry name" value="DUF4371 DOMAIN-CONTAINING PROTEIN"/>
    <property type="match status" value="1"/>
</dbReference>